<proteinExistence type="predicted"/>
<keyword evidence="3" id="KW-0732">Signal</keyword>
<dbReference type="Proteomes" id="UP001183619">
    <property type="component" value="Unassembled WGS sequence"/>
</dbReference>
<gene>
    <name evidence="7" type="ORF">J2S37_000864</name>
</gene>
<feature type="transmembrane region" description="Helical" evidence="6">
    <location>
        <begin position="393"/>
        <end position="415"/>
    </location>
</feature>
<evidence type="ECO:0000256" key="1">
    <source>
        <dbReference type="ARBA" id="ARBA00004613"/>
    </source>
</evidence>
<protein>
    <submittedName>
        <fullName evidence="7">Uncharacterized protein</fullName>
    </submittedName>
</protein>
<comment type="caution">
    <text evidence="7">The sequence shown here is derived from an EMBL/GenBank/DDBJ whole genome shotgun (WGS) entry which is preliminary data.</text>
</comment>
<evidence type="ECO:0000256" key="2">
    <source>
        <dbReference type="ARBA" id="ARBA00022525"/>
    </source>
</evidence>
<evidence type="ECO:0000313" key="7">
    <source>
        <dbReference type="EMBL" id="MDR7354326.1"/>
    </source>
</evidence>
<evidence type="ECO:0000256" key="6">
    <source>
        <dbReference type="SAM" id="Phobius"/>
    </source>
</evidence>
<dbReference type="InterPro" id="IPR059100">
    <property type="entry name" value="TSP3_bac"/>
</dbReference>
<dbReference type="InterPro" id="IPR015919">
    <property type="entry name" value="Cadherin-like_sf"/>
</dbReference>
<feature type="transmembrane region" description="Helical" evidence="6">
    <location>
        <begin position="435"/>
        <end position="455"/>
    </location>
</feature>
<evidence type="ECO:0000256" key="4">
    <source>
        <dbReference type="ARBA" id="ARBA00022837"/>
    </source>
</evidence>
<dbReference type="EMBL" id="JAVDYF010000001">
    <property type="protein sequence ID" value="MDR7354326.1"/>
    <property type="molecule type" value="Genomic_DNA"/>
</dbReference>
<evidence type="ECO:0000256" key="5">
    <source>
        <dbReference type="SAM" id="MobiDB-lite"/>
    </source>
</evidence>
<name>A0ABU2B7R4_9CORY</name>
<sequence>MRKIIRSNPRLHSSTPTWAIAALSNQDVVEYQPLDPINLTIEGAQELALNYRLSNPPVRGLHFNPETAQLHGTPEITDWAEAETSRELISTFHAEHAGSGQTNQQEVRIKVLRDLDKDGIPDILDEDIDGDGYTNAEEERAGSNPRLHSSAPTWTITATPAHQEIIEGQAINPITLSNSAELNLSYHAELPTGFSLDGNQLQGTPDFGWLDGVETTEITIPITATHSSKDTAETQTTLRILRDTDSDSAPDILDSDDDNDNFSDEEEIRAGSNPKDPRSVPATPRLGSLTPLTVSNNQPIQPLTIPATSALPAEIAVTGLPEGLSATGGVISGTPQVAWEGRETIRHFTVTVTLTDSAQRVDTATFTLTVTRVGEKKPPVGTTVVNVLKTPGFYALPLGFLLLIPNPAITGFIHGLGAQSPLLYAAPGEVSLPQLIIGLIGVVAGAFTVVWKFLWQQR</sequence>
<accession>A0ABU2B7R4</accession>
<keyword evidence="4" id="KW-0106">Calcium</keyword>
<feature type="region of interest" description="Disordered" evidence="5">
    <location>
        <begin position="240"/>
        <end position="300"/>
    </location>
</feature>
<evidence type="ECO:0000256" key="3">
    <source>
        <dbReference type="ARBA" id="ARBA00022729"/>
    </source>
</evidence>
<reference evidence="7 8" key="1">
    <citation type="submission" date="2023-07" db="EMBL/GenBank/DDBJ databases">
        <title>Sequencing the genomes of 1000 actinobacteria strains.</title>
        <authorList>
            <person name="Klenk H.-P."/>
        </authorList>
    </citation>
    <scope>NUCLEOTIDE SEQUENCE [LARGE SCALE GENOMIC DNA]</scope>
    <source>
        <strain evidence="7 8">DSM 44508</strain>
    </source>
</reference>
<keyword evidence="6" id="KW-0812">Transmembrane</keyword>
<feature type="region of interest" description="Disordered" evidence="5">
    <location>
        <begin position="126"/>
        <end position="151"/>
    </location>
</feature>
<dbReference type="InterPro" id="IPR013783">
    <property type="entry name" value="Ig-like_fold"/>
</dbReference>
<dbReference type="Pfam" id="PF05345">
    <property type="entry name" value="He_PIG"/>
    <property type="match status" value="1"/>
</dbReference>
<keyword evidence="2" id="KW-0964">Secreted</keyword>
<dbReference type="RefSeq" id="WP_277103232.1">
    <property type="nucleotide sequence ID" value="NZ_BAAAJS010000028.1"/>
</dbReference>
<comment type="subcellular location">
    <subcellularLocation>
        <location evidence="1">Secreted</location>
    </subcellularLocation>
</comment>
<dbReference type="Pfam" id="PF18884">
    <property type="entry name" value="TSP3_bac"/>
    <property type="match status" value="2"/>
</dbReference>
<evidence type="ECO:0000313" key="8">
    <source>
        <dbReference type="Proteomes" id="UP001183619"/>
    </source>
</evidence>
<dbReference type="SUPFAM" id="SSF49313">
    <property type="entry name" value="Cadherin-like"/>
    <property type="match status" value="1"/>
</dbReference>
<dbReference type="Gene3D" id="2.60.40.10">
    <property type="entry name" value="Immunoglobulins"/>
    <property type="match status" value="3"/>
</dbReference>
<keyword evidence="6" id="KW-1133">Transmembrane helix</keyword>
<keyword evidence="8" id="KW-1185">Reference proteome</keyword>
<feature type="compositionally biased region" description="Polar residues" evidence="5">
    <location>
        <begin position="290"/>
        <end position="300"/>
    </location>
</feature>
<organism evidence="7 8">
    <name type="scientific">Corynebacterium felinum</name>
    <dbReference type="NCBI Taxonomy" id="131318"/>
    <lineage>
        <taxon>Bacteria</taxon>
        <taxon>Bacillati</taxon>
        <taxon>Actinomycetota</taxon>
        <taxon>Actinomycetes</taxon>
        <taxon>Mycobacteriales</taxon>
        <taxon>Corynebacteriaceae</taxon>
        <taxon>Corynebacterium</taxon>
    </lineage>
</organism>
<feature type="compositionally biased region" description="Acidic residues" evidence="5">
    <location>
        <begin position="253"/>
        <end position="267"/>
    </location>
</feature>
<keyword evidence="6" id="KW-0472">Membrane</keyword>